<name>A0A450U284_9GAMM</name>
<dbReference type="GO" id="GO:0016491">
    <property type="term" value="F:oxidoreductase activity"/>
    <property type="evidence" value="ECO:0007669"/>
    <property type="project" value="InterPro"/>
</dbReference>
<dbReference type="InterPro" id="IPR003251">
    <property type="entry name" value="Rr_diiron-bd_dom"/>
</dbReference>
<dbReference type="Pfam" id="PF02915">
    <property type="entry name" value="Rubrerythrin"/>
    <property type="match status" value="1"/>
</dbReference>
<dbReference type="PANTHER" id="PTHR33531">
    <property type="entry name" value="RUBRERYTHRIN SUBFAMILY"/>
    <property type="match status" value="1"/>
</dbReference>
<dbReference type="InterPro" id="IPR012347">
    <property type="entry name" value="Ferritin-like"/>
</dbReference>
<proteinExistence type="predicted"/>
<dbReference type="GO" id="GO:0046872">
    <property type="term" value="F:metal ion binding"/>
    <property type="evidence" value="ECO:0007669"/>
    <property type="project" value="InterPro"/>
</dbReference>
<evidence type="ECO:0000313" key="2">
    <source>
        <dbReference type="EMBL" id="VFJ77018.1"/>
    </source>
</evidence>
<dbReference type="PANTHER" id="PTHR33531:SF7">
    <property type="entry name" value="HYPOTHETICAL MEMBRANE PROTEIN, CONSERVED"/>
    <property type="match status" value="1"/>
</dbReference>
<dbReference type="EMBL" id="CAADEZ010000956">
    <property type="protein sequence ID" value="VFJ77018.1"/>
    <property type="molecule type" value="Genomic_DNA"/>
</dbReference>
<dbReference type="SUPFAM" id="SSF47240">
    <property type="entry name" value="Ferritin-like"/>
    <property type="match status" value="1"/>
</dbReference>
<dbReference type="InterPro" id="IPR009078">
    <property type="entry name" value="Ferritin-like_SF"/>
</dbReference>
<feature type="domain" description="Rubrerythrin diiron-binding" evidence="1">
    <location>
        <begin position="24"/>
        <end position="159"/>
    </location>
</feature>
<accession>A0A450U284</accession>
<protein>
    <submittedName>
        <fullName evidence="2">Rubrerythrin</fullName>
    </submittedName>
</protein>
<organism evidence="2">
    <name type="scientific">Candidatus Kentrum sp. FM</name>
    <dbReference type="NCBI Taxonomy" id="2126340"/>
    <lineage>
        <taxon>Bacteria</taxon>
        <taxon>Pseudomonadati</taxon>
        <taxon>Pseudomonadota</taxon>
        <taxon>Gammaproteobacteria</taxon>
        <taxon>Candidatus Kentrum</taxon>
    </lineage>
</organism>
<dbReference type="AlphaFoldDB" id="A0A450U284"/>
<dbReference type="CDD" id="cd01045">
    <property type="entry name" value="Ferritin_like_AB"/>
    <property type="match status" value="1"/>
</dbReference>
<gene>
    <name evidence="2" type="ORF">BECKFM1743A_GA0114220_109561</name>
</gene>
<evidence type="ECO:0000259" key="1">
    <source>
        <dbReference type="Pfam" id="PF02915"/>
    </source>
</evidence>
<reference evidence="2" key="1">
    <citation type="submission" date="2019-02" db="EMBL/GenBank/DDBJ databases">
        <authorList>
            <person name="Gruber-Vodicka R. H."/>
            <person name="Seah K. B. B."/>
        </authorList>
    </citation>
    <scope>NUCLEOTIDE SEQUENCE</scope>
    <source>
        <strain evidence="2">BECK_BZ163</strain>
    </source>
</reference>
<sequence length="180" mass="20643">MNKAKENKPDSYELLQSKKSLAGILDVAIEFERTARDFYTGLIPRVSKRIRYLVEELAREEQHHFELFSELRARPDIEDHIREMVETPASDGRFSDAVHLPELGDAPDDQAVLQYAMGREHTAMEQYRSLAESTAPGPVRDLFRFLADEETTHKNELEKRYYEIVYPPSGPSSRDSGITG</sequence>
<dbReference type="Gene3D" id="1.20.1260.10">
    <property type="match status" value="1"/>
</dbReference>